<keyword evidence="1" id="KW-1133">Transmembrane helix</keyword>
<dbReference type="EMBL" id="SNRY01001162">
    <property type="protein sequence ID" value="KAA6333039.1"/>
    <property type="molecule type" value="Genomic_DNA"/>
</dbReference>
<dbReference type="AlphaFoldDB" id="A0A5J4RH74"/>
<accession>A0A5J4RH74</accession>
<keyword evidence="1" id="KW-0812">Transmembrane</keyword>
<keyword evidence="1" id="KW-0472">Membrane</keyword>
<protein>
    <submittedName>
        <fullName evidence="2">Uncharacterized protein</fullName>
    </submittedName>
</protein>
<evidence type="ECO:0000313" key="2">
    <source>
        <dbReference type="EMBL" id="KAA6333039.1"/>
    </source>
</evidence>
<name>A0A5J4RH74_9ZZZZ</name>
<gene>
    <name evidence="2" type="ORF">EZS27_018508</name>
</gene>
<evidence type="ECO:0000256" key="1">
    <source>
        <dbReference type="SAM" id="Phobius"/>
    </source>
</evidence>
<proteinExistence type="predicted"/>
<comment type="caution">
    <text evidence="2">The sequence shown here is derived from an EMBL/GenBank/DDBJ whole genome shotgun (WGS) entry which is preliminary data.</text>
</comment>
<feature type="transmembrane region" description="Helical" evidence="1">
    <location>
        <begin position="35"/>
        <end position="53"/>
    </location>
</feature>
<sequence>MMLRKKDVPLKIKSPLKVIFGDFVTRLLPNKSKGWLFLFIISYLHTLLGLLGFF</sequence>
<organism evidence="2">
    <name type="scientific">termite gut metagenome</name>
    <dbReference type="NCBI Taxonomy" id="433724"/>
    <lineage>
        <taxon>unclassified sequences</taxon>
        <taxon>metagenomes</taxon>
        <taxon>organismal metagenomes</taxon>
    </lineage>
</organism>
<reference evidence="2" key="1">
    <citation type="submission" date="2019-03" db="EMBL/GenBank/DDBJ databases">
        <title>Single cell metagenomics reveals metabolic interactions within the superorganism composed of flagellate Streblomastix strix and complex community of Bacteroidetes bacteria on its surface.</title>
        <authorList>
            <person name="Treitli S.C."/>
            <person name="Kolisko M."/>
            <person name="Husnik F."/>
            <person name="Keeling P."/>
            <person name="Hampl V."/>
        </authorList>
    </citation>
    <scope>NUCLEOTIDE SEQUENCE</scope>
    <source>
        <strain evidence="2">STM</strain>
    </source>
</reference>